<feature type="region of interest" description="Disordered" evidence="1">
    <location>
        <begin position="58"/>
        <end position="78"/>
    </location>
</feature>
<dbReference type="InterPro" id="IPR047656">
    <property type="entry name" value="IS481-like_transpos"/>
</dbReference>
<dbReference type="Gene3D" id="1.10.10.10">
    <property type="entry name" value="Winged helix-like DNA-binding domain superfamily/Winged helix DNA-binding domain"/>
    <property type="match status" value="1"/>
</dbReference>
<dbReference type="KEGG" id="gcr:GcLGCM259_2116"/>
<feature type="domain" description="Integrase catalytic" evidence="2">
    <location>
        <begin position="138"/>
        <end position="320"/>
    </location>
</feature>
<dbReference type="AlphaFoldDB" id="A0A5B7WX58"/>
<evidence type="ECO:0000313" key="3">
    <source>
        <dbReference type="EMBL" id="QCY47830.1"/>
    </source>
</evidence>
<dbReference type="Pfam" id="PF13683">
    <property type="entry name" value="rve_3"/>
    <property type="match status" value="1"/>
</dbReference>
<dbReference type="SUPFAM" id="SSF53098">
    <property type="entry name" value="Ribonuclease H-like"/>
    <property type="match status" value="1"/>
</dbReference>
<gene>
    <name evidence="3" type="ORF">GcLGCM259_2116</name>
</gene>
<dbReference type="InterPro" id="IPR036388">
    <property type="entry name" value="WH-like_DNA-bd_sf"/>
</dbReference>
<dbReference type="InterPro" id="IPR012337">
    <property type="entry name" value="RNaseH-like_sf"/>
</dbReference>
<accession>A0A5B7WX58</accession>
<dbReference type="InterPro" id="IPR009057">
    <property type="entry name" value="Homeodomain-like_sf"/>
</dbReference>
<dbReference type="GO" id="GO:0015074">
    <property type="term" value="P:DNA integration"/>
    <property type="evidence" value="ECO:0007669"/>
    <property type="project" value="InterPro"/>
</dbReference>
<name>A0A5B7WX58_9MICC</name>
<sequence length="324" mass="37089">MSYITHARASLTPQGRLKMVLLVINEKWTQARVAERFQVARGTVSKWVARYKAEGAAGLEDRSSRPRRSPNRTSQRTERRIVALRVSRRWGPHRIAYHLRLPQSTVSKVLSRYQVPLLGHIDLNTGVRVRKPKPVRYEHENPGDLVHVDVKKLGRIPDGGGHRTLGRGRGNRNRSGVGHLYLHSAIDDHSRLAYSEILENEKKEAAAGFWERANAFFANHGITVSRVLTDNGSCYRSRLFNDTLGKHVAHKFTRPYRPQTNGKIERFHRTLAFEWAYARHYSSEAERAAAYPAWLHEYNHHRPHTGIGGKSPIDRVHNVHGKNN</sequence>
<feature type="region of interest" description="Disordered" evidence="1">
    <location>
        <begin position="304"/>
        <end position="324"/>
    </location>
</feature>
<dbReference type="InterPro" id="IPR001584">
    <property type="entry name" value="Integrase_cat-core"/>
</dbReference>
<evidence type="ECO:0000259" key="2">
    <source>
        <dbReference type="PROSITE" id="PS50994"/>
    </source>
</evidence>
<dbReference type="PROSITE" id="PS50994">
    <property type="entry name" value="INTEGRASE"/>
    <property type="match status" value="1"/>
</dbReference>
<evidence type="ECO:0000313" key="4">
    <source>
        <dbReference type="Proteomes" id="UP000307000"/>
    </source>
</evidence>
<organism evidence="3 4">
    <name type="scientific">Glutamicibacter creatinolyticus</name>
    <dbReference type="NCBI Taxonomy" id="162496"/>
    <lineage>
        <taxon>Bacteria</taxon>
        <taxon>Bacillati</taxon>
        <taxon>Actinomycetota</taxon>
        <taxon>Actinomycetes</taxon>
        <taxon>Micrococcales</taxon>
        <taxon>Micrococcaceae</taxon>
        <taxon>Glutamicibacter</taxon>
    </lineage>
</organism>
<dbReference type="PANTHER" id="PTHR35004">
    <property type="entry name" value="TRANSPOSASE RV3428C-RELATED"/>
    <property type="match status" value="1"/>
</dbReference>
<keyword evidence="4" id="KW-1185">Reference proteome</keyword>
<dbReference type="PANTHER" id="PTHR35004:SF6">
    <property type="entry name" value="TRANSPOSASE"/>
    <property type="match status" value="1"/>
</dbReference>
<protein>
    <submittedName>
        <fullName evidence="3">S481 family transposase</fullName>
    </submittedName>
</protein>
<dbReference type="Proteomes" id="UP000307000">
    <property type="component" value="Chromosome"/>
</dbReference>
<dbReference type="GO" id="GO:0003676">
    <property type="term" value="F:nucleic acid binding"/>
    <property type="evidence" value="ECO:0007669"/>
    <property type="project" value="InterPro"/>
</dbReference>
<dbReference type="InterPro" id="IPR036397">
    <property type="entry name" value="RNaseH_sf"/>
</dbReference>
<evidence type="ECO:0000256" key="1">
    <source>
        <dbReference type="SAM" id="MobiDB-lite"/>
    </source>
</evidence>
<dbReference type="EMBL" id="CP034412">
    <property type="protein sequence ID" value="QCY47830.1"/>
    <property type="molecule type" value="Genomic_DNA"/>
</dbReference>
<reference evidence="3 4" key="1">
    <citation type="submission" date="2018-12" db="EMBL/GenBank/DDBJ databases">
        <title>Complete Genome Sequence of Glutamicibacter creatinolyticus strain LGCM259,isolated from an abscess of a 12-year-old mare in Italy.</title>
        <authorList>
            <person name="Santos R.G."/>
            <person name="Silva A.L."/>
            <person name="Seyffert N."/>
            <person name="Castro T.L.P."/>
            <person name="Attili A.R."/>
            <person name="Rifici C."/>
            <person name="Mazzullo G."/>
            <person name="Brenig B."/>
            <person name="Venanzi F."/>
            <person name="Azevedo V."/>
        </authorList>
    </citation>
    <scope>NUCLEOTIDE SEQUENCE [LARGE SCALE GENOMIC DNA]</scope>
    <source>
        <strain evidence="3 4">LGCM 259</strain>
    </source>
</reference>
<dbReference type="NCBIfam" id="NF033577">
    <property type="entry name" value="transpos_IS481"/>
    <property type="match status" value="1"/>
</dbReference>
<dbReference type="SUPFAM" id="SSF46689">
    <property type="entry name" value="Homeodomain-like"/>
    <property type="match status" value="1"/>
</dbReference>
<dbReference type="Pfam" id="PF13565">
    <property type="entry name" value="HTH_32"/>
    <property type="match status" value="1"/>
</dbReference>
<proteinExistence type="predicted"/>
<dbReference type="Gene3D" id="3.30.420.10">
    <property type="entry name" value="Ribonuclease H-like superfamily/Ribonuclease H"/>
    <property type="match status" value="1"/>
</dbReference>